<gene>
    <name evidence="2" type="ORF">RCG21_17270</name>
</gene>
<dbReference type="Proteomes" id="UP001178888">
    <property type="component" value="Unassembled WGS sequence"/>
</dbReference>
<dbReference type="EMBL" id="JAVGVR010000001">
    <property type="protein sequence ID" value="MDQ6598084.1"/>
    <property type="molecule type" value="Genomic_DNA"/>
</dbReference>
<comment type="caution">
    <text evidence="2">The sequence shown here is derived from an EMBL/GenBank/DDBJ whole genome shotgun (WGS) entry which is preliminary data.</text>
</comment>
<proteinExistence type="predicted"/>
<reference evidence="2" key="1">
    <citation type="submission" date="2023-08" db="EMBL/GenBank/DDBJ databases">
        <title>Nitrogen cycling bacteria in agricultural field soils.</title>
        <authorList>
            <person name="Jang J."/>
        </authorList>
    </citation>
    <scope>NUCLEOTIDE SEQUENCE</scope>
    <source>
        <strain evidence="2">PS3-36</strain>
    </source>
</reference>
<feature type="domain" description="Putative endonuclease Z1" evidence="1">
    <location>
        <begin position="397"/>
        <end position="623"/>
    </location>
</feature>
<keyword evidence="3" id="KW-1185">Reference proteome</keyword>
<sequence>MQSIDNYCRIARTLMDALGLSIEEAISNPAIPQEYSNLVLEALESERFIISDPSLIEDENRDHDIWLPNVDRNHWYYWPRLRKYLIDQKGWPIETVRSIDDATDRILGAMEDPAKSSFDTRGLVVGYVQSGKTANYTGLIAKAADTGYRLIIVLTGMHNTLRYQTQVRLDKELVGKLNGESVGVGIPISEKEWYTLTKADPKQGDFEPGNTGTSVLGYSKPVLIVTKKNGPVLRKLIDWLSQTQEHTRHNIPCLIIDDEADQASVNTGGNRPLEDDWDNVEVENQDPPSAINRLIRELRDLFIKKAYVAYTATPFANVLIDYEGRDVQAGDDLYPKSFILALPRPNGYFGAREIFGTIDGEYTGMNVIRRVPITDIPFLVPERRSEVETFEPRIPGSLKRALKDFILAGAARVARGQDNDSMAMLVHTSYRTLIQEKMARLLKNDFGSLRDEWRYFRDELKADLQQIWETDFRPVTRSVNVEFDMSFGEIEDHIGTFLEQVTFKELHGDSKDEIDYEKDPNQKIIVIGGNRLSRGLTLEGLLVSYFVRPTPYYDTLMQMGRWFGYRNGYVDVTRIYTTKVLSEWFRDLATVEEELHGEIAKYVYEGVTSTEVGVRIRQHPAMLVTSPLKMQKTHIVNISLANQTLQTITFPLDNYDWLRRNIEVTRGFLSLLGPPTETHGESKPIWSNVKSEDVLDFLSEYMTDPEATKVRAEKLADYICRQNENGELTNSVVAVIGREKFDKELGKLDLGITAYGEINLINRSKLLNTKSLKAIASADDQKIGLNEDQLTLAEDLKETENMKISEALRYVRDRRQGLLLLYPISKYSTVRSDNGKDEDRTREPLFSNPDSAEHVIGIAVVFPHSNNAATVEYRLSYRFDGGE</sequence>
<name>A0AA90QWJ1_9BACI</name>
<evidence type="ECO:0000259" key="1">
    <source>
        <dbReference type="Pfam" id="PF10593"/>
    </source>
</evidence>
<evidence type="ECO:0000313" key="3">
    <source>
        <dbReference type="Proteomes" id="UP001178888"/>
    </source>
</evidence>
<dbReference type="AlphaFoldDB" id="A0AA90QWJ1"/>
<dbReference type="InterPro" id="IPR018310">
    <property type="entry name" value="Put_endonuclease_Z1-dom"/>
</dbReference>
<evidence type="ECO:0000313" key="2">
    <source>
        <dbReference type="EMBL" id="MDQ6598084.1"/>
    </source>
</evidence>
<organism evidence="2 3">
    <name type="scientific">Bacillus salipaludis</name>
    <dbReference type="NCBI Taxonomy" id="2547811"/>
    <lineage>
        <taxon>Bacteria</taxon>
        <taxon>Bacillati</taxon>
        <taxon>Bacillota</taxon>
        <taxon>Bacilli</taxon>
        <taxon>Bacillales</taxon>
        <taxon>Bacillaceae</taxon>
        <taxon>Bacillus</taxon>
    </lineage>
</organism>
<protein>
    <submittedName>
        <fullName evidence="2">Z1 domain-containing protein</fullName>
    </submittedName>
</protein>
<dbReference type="RefSeq" id="WP_308913470.1">
    <property type="nucleotide sequence ID" value="NZ_JAVGVR010000001.1"/>
</dbReference>
<accession>A0AA90QWJ1</accession>
<dbReference type="Pfam" id="PF10593">
    <property type="entry name" value="Z1"/>
    <property type="match status" value="1"/>
</dbReference>